<evidence type="ECO:0000256" key="1">
    <source>
        <dbReference type="ARBA" id="ARBA00006917"/>
    </source>
</evidence>
<dbReference type="GeneID" id="66118624"/>
<dbReference type="Pfam" id="PF00400">
    <property type="entry name" value="WD40"/>
    <property type="match status" value="2"/>
</dbReference>
<dbReference type="PROSITE" id="PS50082">
    <property type="entry name" value="WD_REPEATS_2"/>
    <property type="match status" value="3"/>
</dbReference>
<dbReference type="InterPro" id="IPR021772">
    <property type="entry name" value="WDR48/Bun107"/>
</dbReference>
<organism evidence="6 7">
    <name type="scientific">Scheffersomyces spartinae</name>
    <dbReference type="NCBI Taxonomy" id="45513"/>
    <lineage>
        <taxon>Eukaryota</taxon>
        <taxon>Fungi</taxon>
        <taxon>Dikarya</taxon>
        <taxon>Ascomycota</taxon>
        <taxon>Saccharomycotina</taxon>
        <taxon>Pichiomycetes</taxon>
        <taxon>Debaryomycetaceae</taxon>
        <taxon>Scheffersomyces</taxon>
    </lineage>
</organism>
<dbReference type="PROSITE" id="PS00678">
    <property type="entry name" value="WD_REPEATS_1"/>
    <property type="match status" value="2"/>
</dbReference>
<dbReference type="PANTHER" id="PTHR19862:SF14">
    <property type="entry name" value="WD REPEAT-CONTAINING PROTEIN 48"/>
    <property type="match status" value="1"/>
</dbReference>
<proteinExistence type="inferred from homology"/>
<dbReference type="PROSITE" id="PS50294">
    <property type="entry name" value="WD_REPEATS_REGION"/>
    <property type="match status" value="2"/>
</dbReference>
<evidence type="ECO:0000313" key="6">
    <source>
        <dbReference type="EMBL" id="KAG7194047.1"/>
    </source>
</evidence>
<dbReference type="GO" id="GO:0043130">
    <property type="term" value="F:ubiquitin binding"/>
    <property type="evidence" value="ECO:0007669"/>
    <property type="project" value="TreeGrafter"/>
</dbReference>
<dbReference type="GO" id="GO:0000724">
    <property type="term" value="P:double-strand break repair via homologous recombination"/>
    <property type="evidence" value="ECO:0007669"/>
    <property type="project" value="TreeGrafter"/>
</dbReference>
<dbReference type="InterPro" id="IPR020472">
    <property type="entry name" value="WD40_PAC1"/>
</dbReference>
<feature type="repeat" description="WD" evidence="4">
    <location>
        <begin position="178"/>
        <end position="219"/>
    </location>
</feature>
<feature type="repeat" description="WD" evidence="4">
    <location>
        <begin position="16"/>
        <end position="48"/>
    </location>
</feature>
<dbReference type="InterPro" id="IPR036322">
    <property type="entry name" value="WD40_repeat_dom_sf"/>
</dbReference>
<comment type="caution">
    <text evidence="6">The sequence shown here is derived from an EMBL/GenBank/DDBJ whole genome shotgun (WGS) entry which is preliminary data.</text>
</comment>
<dbReference type="Gene3D" id="2.130.10.10">
    <property type="entry name" value="YVTN repeat-like/Quinoprotein amine dehydrogenase"/>
    <property type="match status" value="2"/>
</dbReference>
<dbReference type="SMART" id="SM00320">
    <property type="entry name" value="WD40"/>
    <property type="match status" value="5"/>
</dbReference>
<protein>
    <submittedName>
        <fullName evidence="6">Uncharacterized protein</fullName>
    </submittedName>
</protein>
<dbReference type="SUPFAM" id="SSF50978">
    <property type="entry name" value="WD40 repeat-like"/>
    <property type="match status" value="1"/>
</dbReference>
<accession>A0A9P7VA15</accession>
<feature type="compositionally biased region" description="Gly residues" evidence="5">
    <location>
        <begin position="79"/>
        <end position="88"/>
    </location>
</feature>
<name>A0A9P7VA15_9ASCO</name>
<dbReference type="InterPro" id="IPR015943">
    <property type="entry name" value="WD40/YVTN_repeat-like_dom_sf"/>
</dbReference>
<gene>
    <name evidence="6" type="ORF">KQ657_005250</name>
</gene>
<dbReference type="InterPro" id="IPR019775">
    <property type="entry name" value="WD40_repeat_CS"/>
</dbReference>
<keyword evidence="3" id="KW-0677">Repeat</keyword>
<feature type="region of interest" description="Disordered" evidence="5">
    <location>
        <begin position="73"/>
        <end position="94"/>
    </location>
</feature>
<evidence type="ECO:0000256" key="3">
    <source>
        <dbReference type="ARBA" id="ARBA00022737"/>
    </source>
</evidence>
<dbReference type="Proteomes" id="UP000790833">
    <property type="component" value="Unassembled WGS sequence"/>
</dbReference>
<dbReference type="OrthoDB" id="2421129at2759"/>
<reference evidence="6" key="1">
    <citation type="submission" date="2021-03" db="EMBL/GenBank/DDBJ databases">
        <authorList>
            <person name="Palmer J.M."/>
        </authorList>
    </citation>
    <scope>NUCLEOTIDE SEQUENCE</scope>
    <source>
        <strain evidence="6">ARV_011</strain>
    </source>
</reference>
<dbReference type="InterPro" id="IPR051246">
    <property type="entry name" value="WDR48"/>
</dbReference>
<sequence>MSKRGMAYFLGDSDPLTNHVLPINAMQYSSYSGQLFSGGRDGTVKIWQPTERIDTAINSPNPFVFNEQHFETSQSSLSNGGGNSGGNGPQAATQNDMSESILKLETSISSNPLCYEDTKYSGYTINQSFDLHFDWINDLKLINNDRDLVTCSSDLSIKMVNLHSANVEEGAGLVHRFPSIHTDYIKKLSVFKFENSIVSGGLDGKAVVWDLNALKPINSLISEEETSGVPNSIYALANNDTNIITTGGSSNIINLYDKRVKGGKFMGKLIGHQDQIRCLLMNDRFVLSGSSDTSIKLWDLRNWKVYKNFEMHNDPVWCLTNGVDSSPGLLNQAASHDDFRVFYSGDRAGNIIKTDMSHFSDFDIDDYEEDALFNRTLDQKLGVATLVAKSNSPIISLCVESNVRSSNGSSEEPTIFSSNYTTLDRYRVPDVNEISKYQYLRTTMDLFTMDGLLDVDEAEASIADQQSDFYDIVSHLSMDTNTLDIQLSLSGVTNNNNTNAGTTTGPPFPVPVVDTDIKYTSMFYNIDTGGPSWEFVNAYKECLEENEGQNIQQQQQQQIQTSDSTATIDRTPVEILLNPLPPDQVSLIPFNIRAMNQFPIINKPMIAKRMLNNKRHILTMLMDGVIILWDILMCKELKTWSNDSKRKHEETITKDFIEERTKQMDKIYHQLQTQDTLRNWCDVEIKAGKLMVILRESCLKNLVEIYYDEMIKDYPMLSVGSDMAKVDADDRFAIIKIILNSFFHEYLAAELDFDIRLREELLLRRKTVKGSSDSLSKLNSKEIEGESSSLRKKLTFSKSKGQSSSHQDVVSAKSSVCDIPLSGSDVTFLNEIITANVSGTNSNEVNIHNSILEHKQKYWEKLKSNNKALDTLLMLYSNDPMFIASKQEKGSEGNNNYCPVIPSKYLPSNLVLTVFEDDPTLGNFREVCSYTLNELHNITHEIIRSLRHNLPSWLVQPLLYDKYPPIEVTRISFQLLECNYLQLAPNKTIQGKSQKKIKRLPQIDGSLKLTSHSMLRVLKILGYVCEKFESKTSEMRDKKLAYEWLALECKGQELPPTMTLQTIKTIIWKSGTDLELRYRRKFD</sequence>
<dbReference type="PRINTS" id="PR00320">
    <property type="entry name" value="GPROTEINBRPT"/>
</dbReference>
<evidence type="ECO:0000256" key="2">
    <source>
        <dbReference type="ARBA" id="ARBA00022574"/>
    </source>
</evidence>
<keyword evidence="2 4" id="KW-0853">WD repeat</keyword>
<feature type="repeat" description="WD" evidence="4">
    <location>
        <begin position="269"/>
        <end position="308"/>
    </location>
</feature>
<evidence type="ECO:0000313" key="7">
    <source>
        <dbReference type="Proteomes" id="UP000790833"/>
    </source>
</evidence>
<evidence type="ECO:0000256" key="5">
    <source>
        <dbReference type="SAM" id="MobiDB-lite"/>
    </source>
</evidence>
<dbReference type="Pfam" id="PF11816">
    <property type="entry name" value="DUF3337"/>
    <property type="match status" value="1"/>
</dbReference>
<evidence type="ECO:0000256" key="4">
    <source>
        <dbReference type="PROSITE-ProRule" id="PRU00221"/>
    </source>
</evidence>
<dbReference type="EMBL" id="JAHMUF010000009">
    <property type="protein sequence ID" value="KAG7194047.1"/>
    <property type="molecule type" value="Genomic_DNA"/>
</dbReference>
<dbReference type="InterPro" id="IPR001680">
    <property type="entry name" value="WD40_rpt"/>
</dbReference>
<dbReference type="AlphaFoldDB" id="A0A9P7VA15"/>
<keyword evidence="7" id="KW-1185">Reference proteome</keyword>
<dbReference type="RefSeq" id="XP_043049594.1">
    <property type="nucleotide sequence ID" value="XM_043195889.1"/>
</dbReference>
<comment type="similarity">
    <text evidence="1">Belongs to the WD repeat WDR48 family.</text>
</comment>
<dbReference type="PANTHER" id="PTHR19862">
    <property type="entry name" value="WD REPEAT-CONTAINING PROTEIN 48"/>
    <property type="match status" value="1"/>
</dbReference>